<dbReference type="GO" id="GO:0005763">
    <property type="term" value="C:mitochondrial small ribosomal subunit"/>
    <property type="evidence" value="ECO:0007669"/>
    <property type="project" value="TreeGrafter"/>
</dbReference>
<name>A0AAJ7E1R7_9HYME</name>
<dbReference type="CTD" id="55168"/>
<dbReference type="GO" id="GO:0032543">
    <property type="term" value="P:mitochondrial translation"/>
    <property type="evidence" value="ECO:0007669"/>
    <property type="project" value="TreeGrafter"/>
</dbReference>
<keyword evidence="1 4" id="KW-0689">Ribosomal protein</keyword>
<gene>
    <name evidence="4" type="primary">LOC105367602</name>
</gene>
<dbReference type="GO" id="GO:0070181">
    <property type="term" value="F:small ribosomal subunit rRNA binding"/>
    <property type="evidence" value="ECO:0007669"/>
    <property type="project" value="TreeGrafter"/>
</dbReference>
<evidence type="ECO:0000256" key="1">
    <source>
        <dbReference type="ARBA" id="ARBA00022980"/>
    </source>
</evidence>
<dbReference type="RefSeq" id="XP_011504672.1">
    <property type="nucleotide sequence ID" value="XM_011506370.1"/>
</dbReference>
<evidence type="ECO:0000256" key="2">
    <source>
        <dbReference type="ARBA" id="ARBA00023274"/>
    </source>
</evidence>
<accession>A0AAJ7E1R7</accession>
<dbReference type="InterPro" id="IPR036870">
    <property type="entry name" value="Ribosomal_bS18_sf"/>
</dbReference>
<protein>
    <submittedName>
        <fullName evidence="4">28S ribosomal protein S18a, mitochondrial</fullName>
    </submittedName>
</protein>
<reference evidence="4" key="1">
    <citation type="submission" date="2025-08" db="UniProtKB">
        <authorList>
            <consortium name="RefSeq"/>
        </authorList>
    </citation>
    <scope>IDENTIFICATION</scope>
</reference>
<evidence type="ECO:0000313" key="3">
    <source>
        <dbReference type="Proteomes" id="UP000695007"/>
    </source>
</evidence>
<dbReference type="Proteomes" id="UP000695007">
    <property type="component" value="Unplaced"/>
</dbReference>
<dbReference type="Gene3D" id="4.10.640.10">
    <property type="entry name" value="Ribosomal protein S18"/>
    <property type="match status" value="1"/>
</dbReference>
<evidence type="ECO:0000313" key="4">
    <source>
        <dbReference type="RefSeq" id="XP_011504672.1"/>
    </source>
</evidence>
<dbReference type="GeneID" id="105367602"/>
<dbReference type="PANTHER" id="PTHR13479">
    <property type="entry name" value="30S RIBOSOMAL PROTEIN S18"/>
    <property type="match status" value="1"/>
</dbReference>
<dbReference type="Pfam" id="PF01084">
    <property type="entry name" value="Ribosomal_S18"/>
    <property type="match status" value="1"/>
</dbReference>
<keyword evidence="2" id="KW-0687">Ribonucleoprotein</keyword>
<dbReference type="SUPFAM" id="SSF46911">
    <property type="entry name" value="Ribosomal protein S18"/>
    <property type="match status" value="1"/>
</dbReference>
<dbReference type="InterPro" id="IPR001648">
    <property type="entry name" value="Ribosomal_bS18"/>
</dbReference>
<dbReference type="AlphaFoldDB" id="A0AAJ7E1R7"/>
<sequence length="135" mass="15490">MFSFPLFSYKFIEKKQGNTTIVDAVIKSHPKQHLLLKQSDNGACCLCSTNVNIKHTDVLILSQFVKSNGQILPRYVTGLCYVQQKRIGILITMAQKAGLMPNLGPANSKKNPKTRYQYKRFNTYYDETSIKQNYY</sequence>
<proteinExistence type="predicted"/>
<keyword evidence="3" id="KW-1185">Reference proteome</keyword>
<dbReference type="PANTHER" id="PTHR13479:SF66">
    <property type="entry name" value="LARGE RIBOSOMAL SUBUNIT PROTEIN ML66"/>
    <property type="match status" value="1"/>
</dbReference>
<organism evidence="3 4">
    <name type="scientific">Ceratosolen solmsi marchali</name>
    <dbReference type="NCBI Taxonomy" id="326594"/>
    <lineage>
        <taxon>Eukaryota</taxon>
        <taxon>Metazoa</taxon>
        <taxon>Ecdysozoa</taxon>
        <taxon>Arthropoda</taxon>
        <taxon>Hexapoda</taxon>
        <taxon>Insecta</taxon>
        <taxon>Pterygota</taxon>
        <taxon>Neoptera</taxon>
        <taxon>Endopterygota</taxon>
        <taxon>Hymenoptera</taxon>
        <taxon>Apocrita</taxon>
        <taxon>Proctotrupomorpha</taxon>
        <taxon>Chalcidoidea</taxon>
        <taxon>Agaonidae</taxon>
        <taxon>Agaoninae</taxon>
        <taxon>Ceratosolen</taxon>
    </lineage>
</organism>
<dbReference type="GO" id="GO:0003735">
    <property type="term" value="F:structural constituent of ribosome"/>
    <property type="evidence" value="ECO:0007669"/>
    <property type="project" value="InterPro"/>
</dbReference>
<dbReference type="KEGG" id="csol:105367602"/>